<dbReference type="Proteomes" id="UP000683520">
    <property type="component" value="Chromosome"/>
</dbReference>
<feature type="domain" description="HTH cro/C1-type" evidence="1">
    <location>
        <begin position="46"/>
        <end position="100"/>
    </location>
</feature>
<accession>A0ABX8KXE9</accession>
<dbReference type="Gene3D" id="1.10.260.40">
    <property type="entry name" value="lambda repressor-like DNA-binding domains"/>
    <property type="match status" value="1"/>
</dbReference>
<dbReference type="CDD" id="cd00093">
    <property type="entry name" value="HTH_XRE"/>
    <property type="match status" value="1"/>
</dbReference>
<evidence type="ECO:0000313" key="3">
    <source>
        <dbReference type="Proteomes" id="UP000683520"/>
    </source>
</evidence>
<dbReference type="InterPro" id="IPR010982">
    <property type="entry name" value="Lambda_DNA-bd_dom_sf"/>
</dbReference>
<dbReference type="EMBL" id="CP077302">
    <property type="protein sequence ID" value="QXB19474.1"/>
    <property type="molecule type" value="Genomic_DNA"/>
</dbReference>
<proteinExistence type="predicted"/>
<evidence type="ECO:0000259" key="1">
    <source>
        <dbReference type="PROSITE" id="PS50943"/>
    </source>
</evidence>
<gene>
    <name evidence="2" type="ORF">I6L55_05310</name>
</gene>
<dbReference type="PROSITE" id="PS50943">
    <property type="entry name" value="HTH_CROC1"/>
    <property type="match status" value="1"/>
</dbReference>
<evidence type="ECO:0000313" key="2">
    <source>
        <dbReference type="EMBL" id="QXB19474.1"/>
    </source>
</evidence>
<reference evidence="2 3" key="1">
    <citation type="submission" date="2021-06" db="EMBL/GenBank/DDBJ databases">
        <title>FDA dAtabase for Regulatory Grade micrObial Sequences (FDA-ARGOS): Supporting development and validation of Infectious Disease Dx tests.</title>
        <authorList>
            <person name="Sproer C."/>
            <person name="Gronow S."/>
            <person name="Severitt S."/>
            <person name="Schroder I."/>
            <person name="Tallon L."/>
            <person name="Sadzewicz L."/>
            <person name="Zhao X."/>
            <person name="Boylan J."/>
            <person name="Ott S."/>
            <person name="Bowen H."/>
            <person name="Vavikolanu K."/>
            <person name="Mehta A."/>
            <person name="Aluvathingal J."/>
            <person name="Nadendla S."/>
            <person name="Lowell S."/>
            <person name="Myers T."/>
            <person name="Yan Y."/>
        </authorList>
    </citation>
    <scope>NUCLEOTIDE SEQUENCE [LARGE SCALE GENOMIC DNA]</scope>
    <source>
        <strain evidence="2 3">FDAARGOS 1425</strain>
    </source>
</reference>
<organism evidence="2 3">
    <name type="scientific">Corynebacterium coyleae</name>
    <dbReference type="NCBI Taxonomy" id="53374"/>
    <lineage>
        <taxon>Bacteria</taxon>
        <taxon>Bacillati</taxon>
        <taxon>Actinomycetota</taxon>
        <taxon>Actinomycetes</taxon>
        <taxon>Mycobacteriales</taxon>
        <taxon>Corynebacteriaceae</taxon>
        <taxon>Corynebacterium</taxon>
    </lineage>
</organism>
<name>A0ABX8KXE9_9CORY</name>
<dbReference type="RefSeq" id="WP_083279335.1">
    <property type="nucleotide sequence ID" value="NZ_CP047198.1"/>
</dbReference>
<sequence length="107" mass="11408">MATTKFEDFIQPYRESESPAAEVIRDAATRAFAAELAERKAVGAALASARHDRGATQQSVADAAGIQQAELSRIENGVGNPTVETLLKVLAALDLRLAFTPARKGRN</sequence>
<keyword evidence="3" id="KW-1185">Reference proteome</keyword>
<protein>
    <submittedName>
        <fullName evidence="2">Helix-turn-helix domain-containing protein</fullName>
    </submittedName>
</protein>
<dbReference type="Pfam" id="PF01381">
    <property type="entry name" value="HTH_3"/>
    <property type="match status" value="1"/>
</dbReference>
<dbReference type="GeneID" id="92749601"/>
<dbReference type="InterPro" id="IPR001387">
    <property type="entry name" value="Cro/C1-type_HTH"/>
</dbReference>
<dbReference type="SUPFAM" id="SSF47413">
    <property type="entry name" value="lambda repressor-like DNA-binding domains"/>
    <property type="match status" value="1"/>
</dbReference>
<dbReference type="SMART" id="SM00530">
    <property type="entry name" value="HTH_XRE"/>
    <property type="match status" value="1"/>
</dbReference>